<dbReference type="Proteomes" id="UP000319383">
    <property type="component" value="Chromosome"/>
</dbReference>
<dbReference type="RefSeq" id="WP_145379998.1">
    <property type="nucleotide sequence ID" value="NZ_CAXBED010000030.1"/>
</dbReference>
<dbReference type="AlphaFoldDB" id="A0A517ZXQ4"/>
<evidence type="ECO:0000313" key="3">
    <source>
        <dbReference type="Proteomes" id="UP000319383"/>
    </source>
</evidence>
<keyword evidence="3" id="KW-1185">Reference proteome</keyword>
<feature type="domain" description="Winged helix DNA-binding" evidence="1">
    <location>
        <begin position="30"/>
        <end position="109"/>
    </location>
</feature>
<dbReference type="InterPro" id="IPR036390">
    <property type="entry name" value="WH_DNA-bd_sf"/>
</dbReference>
<dbReference type="InterPro" id="IPR027395">
    <property type="entry name" value="WH_DNA-bd_dom"/>
</dbReference>
<name>A0A517ZXQ4_9PLAN</name>
<accession>A0A517ZXQ4</accession>
<evidence type="ECO:0000259" key="1">
    <source>
        <dbReference type="Pfam" id="PF13601"/>
    </source>
</evidence>
<gene>
    <name evidence="2" type="ORF">Mal52_57780</name>
</gene>
<dbReference type="InterPro" id="IPR036388">
    <property type="entry name" value="WH-like_DNA-bd_sf"/>
</dbReference>
<dbReference type="Gene3D" id="1.10.10.10">
    <property type="entry name" value="Winged helix-like DNA-binding domain superfamily/Winged helix DNA-binding domain"/>
    <property type="match status" value="1"/>
</dbReference>
<dbReference type="PANTHER" id="PTHR37318:SF1">
    <property type="entry name" value="BSL7504 PROTEIN"/>
    <property type="match status" value="1"/>
</dbReference>
<protein>
    <submittedName>
        <fullName evidence="2">Helix-turn-helix domain protein</fullName>
    </submittedName>
</protein>
<dbReference type="InterPro" id="IPR011991">
    <property type="entry name" value="ArsR-like_HTH"/>
</dbReference>
<dbReference type="CDD" id="cd00090">
    <property type="entry name" value="HTH_ARSR"/>
    <property type="match status" value="1"/>
</dbReference>
<dbReference type="EMBL" id="CP036276">
    <property type="protein sequence ID" value="QDU47250.1"/>
    <property type="molecule type" value="Genomic_DNA"/>
</dbReference>
<organism evidence="2 3">
    <name type="scientific">Symmachiella dynata</name>
    <dbReference type="NCBI Taxonomy" id="2527995"/>
    <lineage>
        <taxon>Bacteria</taxon>
        <taxon>Pseudomonadati</taxon>
        <taxon>Planctomycetota</taxon>
        <taxon>Planctomycetia</taxon>
        <taxon>Planctomycetales</taxon>
        <taxon>Planctomycetaceae</taxon>
        <taxon>Symmachiella</taxon>
    </lineage>
</organism>
<dbReference type="SUPFAM" id="SSF46785">
    <property type="entry name" value="Winged helix' DNA-binding domain"/>
    <property type="match status" value="1"/>
</dbReference>
<evidence type="ECO:0000313" key="2">
    <source>
        <dbReference type="EMBL" id="QDU47250.1"/>
    </source>
</evidence>
<dbReference type="GO" id="GO:0006355">
    <property type="term" value="P:regulation of DNA-templated transcription"/>
    <property type="evidence" value="ECO:0007669"/>
    <property type="project" value="UniProtKB-ARBA"/>
</dbReference>
<reference evidence="2 3" key="1">
    <citation type="submission" date="2019-02" db="EMBL/GenBank/DDBJ databases">
        <title>Deep-cultivation of Planctomycetes and their phenomic and genomic characterization uncovers novel biology.</title>
        <authorList>
            <person name="Wiegand S."/>
            <person name="Jogler M."/>
            <person name="Boedeker C."/>
            <person name="Pinto D."/>
            <person name="Vollmers J."/>
            <person name="Rivas-Marin E."/>
            <person name="Kohn T."/>
            <person name="Peeters S.H."/>
            <person name="Heuer A."/>
            <person name="Rast P."/>
            <person name="Oberbeckmann S."/>
            <person name="Bunk B."/>
            <person name="Jeske O."/>
            <person name="Meyerdierks A."/>
            <person name="Storesund J.E."/>
            <person name="Kallscheuer N."/>
            <person name="Luecker S."/>
            <person name="Lage O.M."/>
            <person name="Pohl T."/>
            <person name="Merkel B.J."/>
            <person name="Hornburger P."/>
            <person name="Mueller R.-W."/>
            <person name="Bruemmer F."/>
            <person name="Labrenz M."/>
            <person name="Spormann A.M."/>
            <person name="Op den Camp H."/>
            <person name="Overmann J."/>
            <person name="Amann R."/>
            <person name="Jetten M.S.M."/>
            <person name="Mascher T."/>
            <person name="Medema M.H."/>
            <person name="Devos D.P."/>
            <person name="Kaster A.-K."/>
            <person name="Ovreas L."/>
            <person name="Rohde M."/>
            <person name="Galperin M.Y."/>
            <person name="Jogler C."/>
        </authorList>
    </citation>
    <scope>NUCLEOTIDE SEQUENCE [LARGE SCALE GENOMIC DNA]</scope>
    <source>
        <strain evidence="2 3">Mal52</strain>
    </source>
</reference>
<dbReference type="KEGG" id="sdyn:Mal52_57780"/>
<dbReference type="Pfam" id="PF13601">
    <property type="entry name" value="HTH_34"/>
    <property type="match status" value="1"/>
</dbReference>
<sequence length="133" mass="14809">MTKPSKTESAAENGRFAYNGLERVIHERARLSIMTSLVAHPHGLLFSDLKDFCALTDGNLSRHIDVLKEAGLIEVWKGLKNNRPQTLCRLSDVGRQRFTEYINVLENVVSDAVNSEAAERAADKTITEGWSPV</sequence>
<proteinExistence type="predicted"/>
<dbReference type="PANTHER" id="PTHR37318">
    <property type="entry name" value="BSL7504 PROTEIN"/>
    <property type="match status" value="1"/>
</dbReference>